<dbReference type="InterPro" id="IPR014816">
    <property type="entry name" value="tRNA_MeTrfase_Gcd14"/>
</dbReference>
<evidence type="ECO:0000256" key="5">
    <source>
        <dbReference type="ARBA" id="ARBA00022694"/>
    </source>
</evidence>
<evidence type="ECO:0000256" key="4">
    <source>
        <dbReference type="ARBA" id="ARBA00022691"/>
    </source>
</evidence>
<dbReference type="GO" id="GO:0160107">
    <property type="term" value="F:tRNA (adenine(58)-N1)-methyltransferase activity"/>
    <property type="evidence" value="ECO:0007669"/>
    <property type="project" value="UniProtKB-EC"/>
</dbReference>
<keyword evidence="2" id="KW-0489">Methyltransferase</keyword>
<evidence type="ECO:0000313" key="8">
    <source>
        <dbReference type="Proteomes" id="UP000054560"/>
    </source>
</evidence>
<dbReference type="STRING" id="667725.A0A0L0G1E0"/>
<dbReference type="Proteomes" id="UP000054560">
    <property type="component" value="Unassembled WGS sequence"/>
</dbReference>
<dbReference type="OrthoDB" id="5585464at2759"/>
<dbReference type="EC" id="2.1.1.220" evidence="1"/>
<sequence length="244" mass="27253">MVCTRPTLEKYVELYLKRSATPTYPKDAMAIMFMLDISPGMRVLEAGSGSGALSLYLARCVGERGSVVSVEKREDHSLAARANYSLWAKAHSFPDRIVDWHVGDMSADTEEALRPSEIIRAKKLSKELSDESFDGVALDMAEPGPSLATVARVLKPGRFVVCYLPNITQVLQTLSMVKIQNLNLQVVRTVECQMRNWTFEPNPRIVTKAMRLKEDLPEQIITVARPSHAQDTHTAFLVQFTKTA</sequence>
<organism evidence="7 8">
    <name type="scientific">Sphaeroforma arctica JP610</name>
    <dbReference type="NCBI Taxonomy" id="667725"/>
    <lineage>
        <taxon>Eukaryota</taxon>
        <taxon>Ichthyosporea</taxon>
        <taxon>Ichthyophonida</taxon>
        <taxon>Sphaeroforma</taxon>
    </lineage>
</organism>
<dbReference type="CDD" id="cd02440">
    <property type="entry name" value="AdoMet_MTases"/>
    <property type="match status" value="1"/>
</dbReference>
<dbReference type="Pfam" id="PF08704">
    <property type="entry name" value="GCD14"/>
    <property type="match status" value="1"/>
</dbReference>
<keyword evidence="5" id="KW-0819">tRNA processing</keyword>
<dbReference type="PANTHER" id="PTHR12133:SF1">
    <property type="entry name" value="TRNA (ADENINE(58)-N(1))-METHYLTRANSFERASE, MITOCHONDRIAL"/>
    <property type="match status" value="1"/>
</dbReference>
<dbReference type="PANTHER" id="PTHR12133">
    <property type="entry name" value="TRNA (ADENINE(58)-N(1))-METHYLTRANSFERASE"/>
    <property type="match status" value="1"/>
</dbReference>
<dbReference type="InterPro" id="IPR029063">
    <property type="entry name" value="SAM-dependent_MTases_sf"/>
</dbReference>
<dbReference type="GeneID" id="25905607"/>
<dbReference type="RefSeq" id="XP_014156508.1">
    <property type="nucleotide sequence ID" value="XM_014301033.1"/>
</dbReference>
<accession>A0A0L0G1E0</accession>
<dbReference type="eggNOG" id="KOG2915">
    <property type="taxonomic scope" value="Eukaryota"/>
</dbReference>
<dbReference type="InterPro" id="IPR049470">
    <property type="entry name" value="TRM61_C"/>
</dbReference>
<keyword evidence="4" id="KW-0949">S-adenosyl-L-methionine</keyword>
<evidence type="ECO:0000256" key="3">
    <source>
        <dbReference type="ARBA" id="ARBA00022679"/>
    </source>
</evidence>
<dbReference type="SUPFAM" id="SSF53335">
    <property type="entry name" value="S-adenosyl-L-methionine-dependent methyltransferases"/>
    <property type="match status" value="1"/>
</dbReference>
<dbReference type="EMBL" id="KQ241910">
    <property type="protein sequence ID" value="KNC82606.1"/>
    <property type="molecule type" value="Genomic_DNA"/>
</dbReference>
<dbReference type="GO" id="GO:0030488">
    <property type="term" value="P:tRNA methylation"/>
    <property type="evidence" value="ECO:0007669"/>
    <property type="project" value="InterPro"/>
</dbReference>
<evidence type="ECO:0000313" key="7">
    <source>
        <dbReference type="EMBL" id="KNC82606.1"/>
    </source>
</evidence>
<protein>
    <recommendedName>
        <fullName evidence="1">tRNA (adenine(58)-N(1))-methyltransferase</fullName>
        <ecNumber evidence="1">2.1.1.220</ecNumber>
    </recommendedName>
</protein>
<dbReference type="GO" id="GO:0031515">
    <property type="term" value="C:tRNA (m1A) methyltransferase complex"/>
    <property type="evidence" value="ECO:0007669"/>
    <property type="project" value="InterPro"/>
</dbReference>
<evidence type="ECO:0000256" key="1">
    <source>
        <dbReference type="ARBA" id="ARBA00012796"/>
    </source>
</evidence>
<reference evidence="7 8" key="1">
    <citation type="submission" date="2011-02" db="EMBL/GenBank/DDBJ databases">
        <title>The Genome Sequence of Sphaeroforma arctica JP610.</title>
        <authorList>
            <consortium name="The Broad Institute Genome Sequencing Platform"/>
            <person name="Russ C."/>
            <person name="Cuomo C."/>
            <person name="Young S.K."/>
            <person name="Zeng Q."/>
            <person name="Gargeya S."/>
            <person name="Alvarado L."/>
            <person name="Berlin A."/>
            <person name="Chapman S.B."/>
            <person name="Chen Z."/>
            <person name="Freedman E."/>
            <person name="Gellesch M."/>
            <person name="Goldberg J."/>
            <person name="Griggs A."/>
            <person name="Gujja S."/>
            <person name="Heilman E."/>
            <person name="Heiman D."/>
            <person name="Howarth C."/>
            <person name="Mehta T."/>
            <person name="Neiman D."/>
            <person name="Pearson M."/>
            <person name="Roberts A."/>
            <person name="Saif S."/>
            <person name="Shea T."/>
            <person name="Shenoy N."/>
            <person name="Sisk P."/>
            <person name="Stolte C."/>
            <person name="Sykes S."/>
            <person name="White J."/>
            <person name="Yandava C."/>
            <person name="Burger G."/>
            <person name="Gray M.W."/>
            <person name="Holland P.W.H."/>
            <person name="King N."/>
            <person name="Lang F.B.F."/>
            <person name="Roger A.J."/>
            <person name="Ruiz-Trillo I."/>
            <person name="Haas B."/>
            <person name="Nusbaum C."/>
            <person name="Birren B."/>
        </authorList>
    </citation>
    <scope>NUCLEOTIDE SEQUENCE [LARGE SCALE GENOMIC DNA]</scope>
    <source>
        <strain evidence="7 8">JP610</strain>
    </source>
</reference>
<dbReference type="Gene3D" id="3.40.50.150">
    <property type="entry name" value="Vaccinia Virus protein VP39"/>
    <property type="match status" value="1"/>
</dbReference>
<feature type="domain" description="tRNA (adenine(58)-N(1))-methyltransferase catalytic subunit TRM61 C-terminal" evidence="6">
    <location>
        <begin position="23"/>
        <end position="200"/>
    </location>
</feature>
<keyword evidence="3" id="KW-0808">Transferase</keyword>
<evidence type="ECO:0000256" key="2">
    <source>
        <dbReference type="ARBA" id="ARBA00022603"/>
    </source>
</evidence>
<proteinExistence type="predicted"/>
<gene>
    <name evidence="7" type="ORF">SARC_05103</name>
</gene>
<keyword evidence="8" id="KW-1185">Reference proteome</keyword>
<evidence type="ECO:0000259" key="6">
    <source>
        <dbReference type="Pfam" id="PF08704"/>
    </source>
</evidence>
<dbReference type="GO" id="GO:0005739">
    <property type="term" value="C:mitochondrion"/>
    <property type="evidence" value="ECO:0007669"/>
    <property type="project" value="TreeGrafter"/>
</dbReference>
<name>A0A0L0G1E0_9EUKA</name>
<dbReference type="PROSITE" id="PS51620">
    <property type="entry name" value="SAM_TRM61"/>
    <property type="match status" value="1"/>
</dbReference>
<dbReference type="AlphaFoldDB" id="A0A0L0G1E0"/>